<feature type="compositionally biased region" description="Low complexity" evidence="6">
    <location>
        <begin position="14"/>
        <end position="31"/>
    </location>
</feature>
<feature type="region of interest" description="Disordered" evidence="6">
    <location>
        <begin position="1"/>
        <end position="37"/>
    </location>
</feature>
<feature type="domain" description="RanBP2-type" evidence="7">
    <location>
        <begin position="322"/>
        <end position="353"/>
    </location>
</feature>
<feature type="region of interest" description="Disordered" evidence="6">
    <location>
        <begin position="881"/>
        <end position="909"/>
    </location>
</feature>
<feature type="coiled-coil region" evidence="5">
    <location>
        <begin position="477"/>
        <end position="538"/>
    </location>
</feature>
<evidence type="ECO:0000256" key="3">
    <source>
        <dbReference type="ARBA" id="ARBA00022833"/>
    </source>
</evidence>
<evidence type="ECO:0000313" key="8">
    <source>
        <dbReference type="EMBL" id="KRX04500.1"/>
    </source>
</evidence>
<dbReference type="Proteomes" id="UP000054937">
    <property type="component" value="Unassembled WGS sequence"/>
</dbReference>
<protein>
    <recommendedName>
        <fullName evidence="7">RanBP2-type domain-containing protein</fullName>
    </recommendedName>
</protein>
<feature type="compositionally biased region" description="Polar residues" evidence="6">
    <location>
        <begin position="1"/>
        <end position="13"/>
    </location>
</feature>
<evidence type="ECO:0000256" key="6">
    <source>
        <dbReference type="SAM" id="MobiDB-lite"/>
    </source>
</evidence>
<dbReference type="OrthoDB" id="282451at2759"/>
<keyword evidence="9" id="KW-1185">Reference proteome</keyword>
<feature type="compositionally biased region" description="Acidic residues" evidence="6">
    <location>
        <begin position="899"/>
        <end position="909"/>
    </location>
</feature>
<name>A0A0V0QQH3_PSEPJ</name>
<evidence type="ECO:0000256" key="1">
    <source>
        <dbReference type="ARBA" id="ARBA00022723"/>
    </source>
</evidence>
<proteinExistence type="predicted"/>
<dbReference type="Gene3D" id="4.10.1060.10">
    <property type="entry name" value="Zinc finger, RanBP2-type"/>
    <property type="match status" value="1"/>
</dbReference>
<keyword evidence="2 4" id="KW-0863">Zinc-finger</keyword>
<comment type="caution">
    <text evidence="8">The sequence shown here is derived from an EMBL/GenBank/DDBJ whole genome shotgun (WGS) entry which is preliminary data.</text>
</comment>
<evidence type="ECO:0000259" key="7">
    <source>
        <dbReference type="PROSITE" id="PS50199"/>
    </source>
</evidence>
<feature type="coiled-coil region" evidence="5">
    <location>
        <begin position="669"/>
        <end position="713"/>
    </location>
</feature>
<dbReference type="InterPro" id="IPR036443">
    <property type="entry name" value="Znf_RanBP2_sf"/>
</dbReference>
<dbReference type="InParanoid" id="A0A0V0QQH3"/>
<reference evidence="8 9" key="1">
    <citation type="journal article" date="2015" name="Sci. Rep.">
        <title>Genome of the facultative scuticociliatosis pathogen Pseudocohnilembus persalinus provides insight into its virulence through horizontal gene transfer.</title>
        <authorList>
            <person name="Xiong J."/>
            <person name="Wang G."/>
            <person name="Cheng J."/>
            <person name="Tian M."/>
            <person name="Pan X."/>
            <person name="Warren A."/>
            <person name="Jiang C."/>
            <person name="Yuan D."/>
            <person name="Miao W."/>
        </authorList>
    </citation>
    <scope>NUCLEOTIDE SEQUENCE [LARGE SCALE GENOMIC DNA]</scope>
    <source>
        <strain evidence="8">36N120E</strain>
    </source>
</reference>
<keyword evidence="5" id="KW-0175">Coiled coil</keyword>
<keyword evidence="3" id="KW-0862">Zinc</keyword>
<dbReference type="SUPFAM" id="SSF90209">
    <property type="entry name" value="Ran binding protein zinc finger-like"/>
    <property type="match status" value="1"/>
</dbReference>
<gene>
    <name evidence="8" type="ORF">PPERSA_04315</name>
</gene>
<evidence type="ECO:0000256" key="5">
    <source>
        <dbReference type="SAM" id="Coils"/>
    </source>
</evidence>
<dbReference type="PROSITE" id="PS50199">
    <property type="entry name" value="ZF_RANBP2_2"/>
    <property type="match status" value="1"/>
</dbReference>
<dbReference type="EMBL" id="LDAU01000114">
    <property type="protein sequence ID" value="KRX04500.1"/>
    <property type="molecule type" value="Genomic_DNA"/>
</dbReference>
<dbReference type="GO" id="GO:0008270">
    <property type="term" value="F:zinc ion binding"/>
    <property type="evidence" value="ECO:0007669"/>
    <property type="project" value="UniProtKB-KW"/>
</dbReference>
<organism evidence="8 9">
    <name type="scientific">Pseudocohnilembus persalinus</name>
    <name type="common">Ciliate</name>
    <dbReference type="NCBI Taxonomy" id="266149"/>
    <lineage>
        <taxon>Eukaryota</taxon>
        <taxon>Sar</taxon>
        <taxon>Alveolata</taxon>
        <taxon>Ciliophora</taxon>
        <taxon>Intramacronucleata</taxon>
        <taxon>Oligohymenophorea</taxon>
        <taxon>Scuticociliatia</taxon>
        <taxon>Philasterida</taxon>
        <taxon>Pseudocohnilembidae</taxon>
        <taxon>Pseudocohnilembus</taxon>
    </lineage>
</organism>
<feature type="coiled-coil region" evidence="5">
    <location>
        <begin position="759"/>
        <end position="796"/>
    </location>
</feature>
<feature type="region of interest" description="Disordered" evidence="6">
    <location>
        <begin position="198"/>
        <end position="218"/>
    </location>
</feature>
<feature type="compositionally biased region" description="Basic and acidic residues" evidence="6">
    <location>
        <begin position="203"/>
        <end position="213"/>
    </location>
</feature>
<feature type="compositionally biased region" description="Low complexity" evidence="6">
    <location>
        <begin position="881"/>
        <end position="895"/>
    </location>
</feature>
<keyword evidence="1" id="KW-0479">Metal-binding</keyword>
<dbReference type="AlphaFoldDB" id="A0A0V0QQH3"/>
<evidence type="ECO:0000256" key="4">
    <source>
        <dbReference type="PROSITE-ProRule" id="PRU00322"/>
    </source>
</evidence>
<dbReference type="InterPro" id="IPR001876">
    <property type="entry name" value="Znf_RanBP2"/>
</dbReference>
<accession>A0A0V0QQH3</accession>
<evidence type="ECO:0000256" key="2">
    <source>
        <dbReference type="ARBA" id="ARBA00022771"/>
    </source>
</evidence>
<evidence type="ECO:0000313" key="9">
    <source>
        <dbReference type="Proteomes" id="UP000054937"/>
    </source>
</evidence>
<dbReference type="PROSITE" id="PS01358">
    <property type="entry name" value="ZF_RANBP2_1"/>
    <property type="match status" value="2"/>
</dbReference>
<sequence>MDQFQSQILSDLTNNMPNYHGNNNNNNNNRKNQNHSGPYMTQKMYNYSSQLNHLNNKKKFMQEQREYQQQLYSKTKPSNMGPSMINQKKQHQNQNKAPLQLLDMMREQENLEITKIKTMNPEIEGIDELYQKTREIIEKESDLKDLLFVDTSKINFEGPLEYLKQFRFHFLYKNKKKMGNVNNNQNDNNHKIIEEQQEEELEQEKQEQEKNYDENQQNSEIKYQNQNENQEQEQDQQDEDQSSQILKNLHKIQFDDFGLVTENYKHVTQNLDKYTEFLYNEIQRRFTMYIKPYKTVEFSVEKALDNIFSYRESSQQIPHFARQGDWVCLGPDCRNLNFTYRDTCNTCNLNRNDIILEKLDVSEEDKITKEVEIYKHNEIVTNKNGISSVWICSACQCFNYNSFKNCKQCNIQRFFNLNRLEKLEKMCKIDFQQIYEENKKEADEMLDNKQLLGLFGDQDQDGQIDDFQKQTYQEQELKKTQMEFEKQQIQIKIEEEQLLKQQKKENEFIIARIQALEKKEELIEKEIIEQQRQMLQKQKISKTRANKNKNNYSQYLSAYEMDEEEMMLKKRKLDIKHKQNKEMCKIRQMYHTSNNDINDEYMKSEDSANYTYNKPVDNNNEKDDKIQIKLQENKSAINDFLLQDNQKYINIKNNYQAQKQNQSVQETEIKQEANQSDNLQQQANQYNNDQNENQNQNQDKNQQNNSVEKIEENTNRDEIETQNQTSKQNQCQKNQSDILQYQQQQQFISDTNDQIQNKEQKLNANHNLQNQDLNKQENQENQYVQQQTELQNFQNNQTIIKADINQNQTNEQQVEIQQNEKNFQDQKQFEQTNIQPQQPQYQKEQLFQQENLDSRNNNSDQTNNFICNQQQMDDQYLQNQLQTQQSQQYQNIQNQEKIDENEDEEQLLD</sequence>